<keyword evidence="4 6" id="KW-0862">Zinc</keyword>
<reference evidence="10 11" key="1">
    <citation type="submission" date="2016-10" db="EMBL/GenBank/DDBJ databases">
        <authorList>
            <person name="de Groot N.N."/>
        </authorList>
    </citation>
    <scope>NUCLEOTIDE SEQUENCE [LARGE SCALE GENOMIC DNA]</scope>
    <source>
        <strain evidence="10 11">CGMCC 1.9109</strain>
    </source>
</reference>
<dbReference type="InterPro" id="IPR042088">
    <property type="entry name" value="OligoPept_F_C"/>
</dbReference>
<keyword evidence="1 6" id="KW-0645">Protease</keyword>
<dbReference type="GO" id="GO:0046872">
    <property type="term" value="F:metal ion binding"/>
    <property type="evidence" value="ECO:0007669"/>
    <property type="project" value="UniProtKB-UniRule"/>
</dbReference>
<dbReference type="InterPro" id="IPR001567">
    <property type="entry name" value="Pept_M3A_M3B_dom"/>
</dbReference>
<feature type="domain" description="Peptidase M3A/M3B catalytic" evidence="8">
    <location>
        <begin position="233"/>
        <end position="609"/>
    </location>
</feature>
<dbReference type="InterPro" id="IPR045090">
    <property type="entry name" value="Pept_M3A_M3B"/>
</dbReference>
<evidence type="ECO:0000256" key="3">
    <source>
        <dbReference type="ARBA" id="ARBA00022801"/>
    </source>
</evidence>
<dbReference type="RefSeq" id="WP_068305506.1">
    <property type="nucleotide sequence ID" value="NZ_FNAK01000002.1"/>
</dbReference>
<organism evidence="10 11">
    <name type="scientific">Kordiimonas lacus</name>
    <dbReference type="NCBI Taxonomy" id="637679"/>
    <lineage>
        <taxon>Bacteria</taxon>
        <taxon>Pseudomonadati</taxon>
        <taxon>Pseudomonadota</taxon>
        <taxon>Alphaproteobacteria</taxon>
        <taxon>Kordiimonadales</taxon>
        <taxon>Kordiimonadaceae</taxon>
        <taxon>Kordiimonas</taxon>
    </lineage>
</organism>
<comment type="cofactor">
    <cofactor evidence="6">
        <name>Zn(2+)</name>
        <dbReference type="ChEBI" id="CHEBI:29105"/>
    </cofactor>
    <text evidence="6">Binds 1 zinc ion.</text>
</comment>
<accession>A0A1G6VLD3</accession>
<dbReference type="Pfam" id="PF01432">
    <property type="entry name" value="Peptidase_M3"/>
    <property type="match status" value="1"/>
</dbReference>
<keyword evidence="11" id="KW-1185">Reference proteome</keyword>
<keyword evidence="3 6" id="KW-0378">Hydrolase</keyword>
<evidence type="ECO:0000259" key="8">
    <source>
        <dbReference type="Pfam" id="PF01432"/>
    </source>
</evidence>
<evidence type="ECO:0000313" key="11">
    <source>
        <dbReference type="Proteomes" id="UP000183685"/>
    </source>
</evidence>
<evidence type="ECO:0000313" key="10">
    <source>
        <dbReference type="EMBL" id="SDD54389.1"/>
    </source>
</evidence>
<dbReference type="InterPro" id="IPR013647">
    <property type="entry name" value="OligopepF_N_dom"/>
</dbReference>
<dbReference type="GO" id="GO:0006508">
    <property type="term" value="P:proteolysis"/>
    <property type="evidence" value="ECO:0007669"/>
    <property type="project" value="UniProtKB-KW"/>
</dbReference>
<evidence type="ECO:0000256" key="5">
    <source>
        <dbReference type="ARBA" id="ARBA00023049"/>
    </source>
</evidence>
<dbReference type="OrthoDB" id="9766487at2"/>
<dbReference type="Pfam" id="PF08439">
    <property type="entry name" value="Peptidase_M3_N"/>
    <property type="match status" value="1"/>
</dbReference>
<dbReference type="Gene3D" id="1.10.287.830">
    <property type="entry name" value="putative peptidase helix hairpin domain like"/>
    <property type="match status" value="1"/>
</dbReference>
<dbReference type="EC" id="3.4.24.-" evidence="6"/>
<keyword evidence="5 6" id="KW-0482">Metalloprotease</keyword>
<dbReference type="Proteomes" id="UP000183685">
    <property type="component" value="Unassembled WGS sequence"/>
</dbReference>
<gene>
    <name evidence="10" type="ORF">SAMN04488071_0773</name>
</gene>
<name>A0A1G6VLD3_9PROT</name>
<comment type="similarity">
    <text evidence="6">Belongs to the peptidase M3B family.</text>
</comment>
<dbReference type="NCBIfam" id="TIGR00181">
    <property type="entry name" value="pepF"/>
    <property type="match status" value="1"/>
</dbReference>
<dbReference type="InterPro" id="IPR004438">
    <property type="entry name" value="Peptidase_M3B"/>
</dbReference>
<dbReference type="CDD" id="cd09608">
    <property type="entry name" value="M3B_PepF"/>
    <property type="match status" value="1"/>
</dbReference>
<proteinExistence type="inferred from homology"/>
<keyword evidence="7" id="KW-0732">Signal</keyword>
<dbReference type="PANTHER" id="PTHR11804:SF84">
    <property type="entry name" value="SACCHAROLYSIN"/>
    <property type="match status" value="1"/>
</dbReference>
<dbReference type="STRING" id="637679.GCA_001550055_02488"/>
<dbReference type="PANTHER" id="PTHR11804">
    <property type="entry name" value="PROTEASE M3 THIMET OLIGOPEPTIDASE-RELATED"/>
    <property type="match status" value="1"/>
</dbReference>
<dbReference type="EMBL" id="FNAK01000002">
    <property type="protein sequence ID" value="SDD54389.1"/>
    <property type="molecule type" value="Genomic_DNA"/>
</dbReference>
<dbReference type="AlphaFoldDB" id="A0A1G6VLD3"/>
<evidence type="ECO:0000256" key="4">
    <source>
        <dbReference type="ARBA" id="ARBA00022833"/>
    </source>
</evidence>
<evidence type="ECO:0000259" key="9">
    <source>
        <dbReference type="Pfam" id="PF08439"/>
    </source>
</evidence>
<feature type="domain" description="Oligopeptidase F N-terminal" evidence="9">
    <location>
        <begin position="139"/>
        <end position="206"/>
    </location>
</feature>
<comment type="function">
    <text evidence="6">Has oligopeptidase activity and degrades a variety of small bioactive peptides.</text>
</comment>
<dbReference type="Gene3D" id="1.10.1370.20">
    <property type="entry name" value="Oligoendopeptidase f, C-terminal domain"/>
    <property type="match status" value="1"/>
</dbReference>
<dbReference type="GO" id="GO:0006518">
    <property type="term" value="P:peptide metabolic process"/>
    <property type="evidence" value="ECO:0007669"/>
    <property type="project" value="TreeGrafter"/>
</dbReference>
<feature type="chain" id="PRO_5010285106" description="Oligopeptidase F" evidence="7">
    <location>
        <begin position="23"/>
        <end position="631"/>
    </location>
</feature>
<dbReference type="Gene3D" id="1.20.140.70">
    <property type="entry name" value="Oligopeptidase f, N-terminal domain"/>
    <property type="match status" value="1"/>
</dbReference>
<evidence type="ECO:0000256" key="2">
    <source>
        <dbReference type="ARBA" id="ARBA00022723"/>
    </source>
</evidence>
<keyword evidence="2 6" id="KW-0479">Metal-binding</keyword>
<protein>
    <recommendedName>
        <fullName evidence="6">Oligopeptidase F</fullName>
        <ecNumber evidence="6">3.4.24.-</ecNumber>
    </recommendedName>
</protein>
<evidence type="ECO:0000256" key="6">
    <source>
        <dbReference type="RuleBase" id="RU368091"/>
    </source>
</evidence>
<sequence>MKITRKLRLPLAALLTSTALMATTPAVMPAHSADDAQATMWDLTDLYASPATWEAERQQVLADMKELDAYRGRLGESAATLLEAADKISALQKSALRLLVYATLSADEDLRVSETQERRTLAQSLFAELSQATSFIAPELLEVGPEKVESFIAAEPGLEKHAFNLRDTLRQKDYTLSKEAEKVLANAGDVLSGPGQIYGLMANASIPWPSITLSNGEEVKLLNQSAYTKYRAVQNRDDRKAVFDAFWGTWKQYEAMLGATLATHVKGHVFGAKSRGYENALAAAVSGSNIPTDVYRTLVDTANDNLPSMHRYLKLRQRLLGLEDLNYYDIYPEVTALDRTFTVDDAKEMTLVSLQPFGEKYLNHLKAGFADDWMHVLPQPGKRPGAYMFGSAYDVHPYVLLNFNGGFEDVSTFSHEWGHAVHTLLSRENQPFENFSYTTFTAELASTTNEVLLQEYMLAKDLPDAERLYYIDRALEGIRGTFFRQTMFAEFELKIHEMQEAGEALSGSKMTAVYLDLLKKYHGHDEGVMTIDEAYAIEWAYIPHFYRNFYVYQYATSISGGTAFAERMLAGDKTATEDYIKVLEAGGSEYPYELLKASKIDLASKTPYEILIGRMNRLMDEAEAILDRMGK</sequence>
<dbReference type="GO" id="GO:0004222">
    <property type="term" value="F:metalloendopeptidase activity"/>
    <property type="evidence" value="ECO:0007669"/>
    <property type="project" value="UniProtKB-UniRule"/>
</dbReference>
<feature type="signal peptide" evidence="7">
    <location>
        <begin position="1"/>
        <end position="22"/>
    </location>
</feature>
<evidence type="ECO:0000256" key="7">
    <source>
        <dbReference type="SAM" id="SignalP"/>
    </source>
</evidence>
<evidence type="ECO:0000256" key="1">
    <source>
        <dbReference type="ARBA" id="ARBA00022670"/>
    </source>
</evidence>
<dbReference type="SUPFAM" id="SSF55486">
    <property type="entry name" value="Metalloproteases ('zincins'), catalytic domain"/>
    <property type="match status" value="1"/>
</dbReference>